<accession>A0ABV5S6W1</accession>
<evidence type="ECO:0000313" key="3">
    <source>
        <dbReference type="Proteomes" id="UP001589532"/>
    </source>
</evidence>
<name>A0ABV5S6W1_9ACTN</name>
<proteinExistence type="predicted"/>
<sequence>MLAQLTRQVPFEMVDEVPAETGGMQARVRALPSRVVVYLLLAGCLSAESGYQSRRRDAPEAGGRRAWTTTDRRCRHRRWGSGRLFSRFQKMAARIPSPTSR</sequence>
<feature type="domain" description="Transposase IS4 N-terminal" evidence="1">
    <location>
        <begin position="2"/>
        <end position="52"/>
    </location>
</feature>
<dbReference type="Pfam" id="PF13006">
    <property type="entry name" value="Nterm_IS4"/>
    <property type="match status" value="1"/>
</dbReference>
<dbReference type="RefSeq" id="WP_378520877.1">
    <property type="nucleotide sequence ID" value="NZ_JBHMBW010000021.1"/>
</dbReference>
<keyword evidence="3" id="KW-1185">Reference proteome</keyword>
<comment type="caution">
    <text evidence="2">The sequence shown here is derived from an EMBL/GenBank/DDBJ whole genome shotgun (WGS) entry which is preliminary data.</text>
</comment>
<organism evidence="2 3">
    <name type="scientific">Nonomuraea helvata</name>
    <dbReference type="NCBI Taxonomy" id="37484"/>
    <lineage>
        <taxon>Bacteria</taxon>
        <taxon>Bacillati</taxon>
        <taxon>Actinomycetota</taxon>
        <taxon>Actinomycetes</taxon>
        <taxon>Streptosporangiales</taxon>
        <taxon>Streptosporangiaceae</taxon>
        <taxon>Nonomuraea</taxon>
    </lineage>
</organism>
<dbReference type="InterPro" id="IPR024473">
    <property type="entry name" value="Transposases_IS4_N"/>
</dbReference>
<gene>
    <name evidence="2" type="ORF">ACFFSA_24445</name>
</gene>
<evidence type="ECO:0000313" key="2">
    <source>
        <dbReference type="EMBL" id="MFB9626246.1"/>
    </source>
</evidence>
<dbReference type="Proteomes" id="UP001589532">
    <property type="component" value="Unassembled WGS sequence"/>
</dbReference>
<evidence type="ECO:0000259" key="1">
    <source>
        <dbReference type="Pfam" id="PF13006"/>
    </source>
</evidence>
<reference evidence="2 3" key="1">
    <citation type="submission" date="2024-09" db="EMBL/GenBank/DDBJ databases">
        <authorList>
            <person name="Sun Q."/>
            <person name="Mori K."/>
        </authorList>
    </citation>
    <scope>NUCLEOTIDE SEQUENCE [LARGE SCALE GENOMIC DNA]</scope>
    <source>
        <strain evidence="2 3">JCM 3143</strain>
    </source>
</reference>
<dbReference type="EMBL" id="JBHMBW010000021">
    <property type="protein sequence ID" value="MFB9626246.1"/>
    <property type="molecule type" value="Genomic_DNA"/>
</dbReference>
<protein>
    <submittedName>
        <fullName evidence="2">Transposase domain-containing protein</fullName>
    </submittedName>
</protein>